<feature type="chain" id="PRO_5019469738" evidence="1">
    <location>
        <begin position="22"/>
        <end position="480"/>
    </location>
</feature>
<keyword evidence="2" id="KW-0378">Hydrolase</keyword>
<evidence type="ECO:0000313" key="3">
    <source>
        <dbReference type="Proteomes" id="UP000290889"/>
    </source>
</evidence>
<dbReference type="Proteomes" id="UP000290889">
    <property type="component" value="Chromosome"/>
</dbReference>
<protein>
    <submittedName>
        <fullName evidence="2">Alpha/beta hydrolase</fullName>
    </submittedName>
</protein>
<evidence type="ECO:0000313" key="2">
    <source>
        <dbReference type="EMBL" id="QBA64702.1"/>
    </source>
</evidence>
<organism evidence="2 3">
    <name type="scientific">Muriicola soli</name>
    <dbReference type="NCBI Taxonomy" id="2507538"/>
    <lineage>
        <taxon>Bacteria</taxon>
        <taxon>Pseudomonadati</taxon>
        <taxon>Bacteroidota</taxon>
        <taxon>Flavobacteriia</taxon>
        <taxon>Flavobacteriales</taxon>
        <taxon>Flavobacteriaceae</taxon>
        <taxon>Muriicola</taxon>
    </lineage>
</organism>
<dbReference type="OrthoDB" id="1123157at2"/>
<dbReference type="RefSeq" id="WP_129605275.1">
    <property type="nucleotide sequence ID" value="NZ_CP035544.1"/>
</dbReference>
<dbReference type="GO" id="GO:0016787">
    <property type="term" value="F:hydrolase activity"/>
    <property type="evidence" value="ECO:0007669"/>
    <property type="project" value="UniProtKB-KW"/>
</dbReference>
<sequence length="480" mass="55349">MKIKILLLLVIVGTHLPALQAQDIAIRKGIVRDSVPVNDSIPETFAIYLPTNFEPSVKWPVLFAMDMEGKGKQIVHMFREIAEKEGYILAASNNIHDSLSIVQNTLVVSRMLNTVYTLFPIHKQRTYTAGHGVGAQFASILPSVIRPIEGVISSGSDVPFKELIDPKNPFEFVGIVGRSDYHFNNLVEDSDLTTITRRALGKSKFVDYLLVFEGGEEWPDKSYLQRAVEILTLRSMSKGNVELDTAYVRSIYNRNFATLNNHVLENDYLAAAFLADEMISKFKGLVDLEELKKRRKVITREKVYSVQLRKQKRYMQKEYFIRGEYDYNLNDDVLTLNYNNLGWWNFQMDEIRKFIKSSDPFEKEMGYRLLGFVNALVEDNIALEKAQDPLNEEALSYLWMVKTITAPKEFKNYLNIISDSSKYEDFGTALFYLEELLKNGYRDKAALYALKNTALLRITPEFNEIIEKYFDDARYDIIEE</sequence>
<accession>A0A411EAF2</accession>
<proteinExistence type="predicted"/>
<dbReference type="EMBL" id="CP035544">
    <property type="protein sequence ID" value="QBA64702.1"/>
    <property type="molecule type" value="Genomic_DNA"/>
</dbReference>
<dbReference type="SUPFAM" id="SSF53474">
    <property type="entry name" value="alpha/beta-Hydrolases"/>
    <property type="match status" value="1"/>
</dbReference>
<feature type="signal peptide" evidence="1">
    <location>
        <begin position="1"/>
        <end position="21"/>
    </location>
</feature>
<name>A0A411EAF2_9FLAO</name>
<dbReference type="AlphaFoldDB" id="A0A411EAF2"/>
<evidence type="ECO:0000256" key="1">
    <source>
        <dbReference type="SAM" id="SignalP"/>
    </source>
</evidence>
<keyword evidence="3" id="KW-1185">Reference proteome</keyword>
<reference evidence="2 3" key="1">
    <citation type="submission" date="2019-01" db="EMBL/GenBank/DDBJ databases">
        <title>Muriicola soli sp. nov., isolated from soil.</title>
        <authorList>
            <person name="Kang H.J."/>
            <person name="Kim S.B."/>
        </authorList>
    </citation>
    <scope>NUCLEOTIDE SEQUENCE [LARGE SCALE GENOMIC DNA]</scope>
    <source>
        <strain evidence="2 3">MMS17-SY002</strain>
    </source>
</reference>
<keyword evidence="1" id="KW-0732">Signal</keyword>
<gene>
    <name evidence="2" type="ORF">EQY75_09280</name>
</gene>
<dbReference type="InterPro" id="IPR029058">
    <property type="entry name" value="AB_hydrolase_fold"/>
</dbReference>
<dbReference type="KEGG" id="mur:EQY75_09280"/>